<evidence type="ECO:0000256" key="10">
    <source>
        <dbReference type="ARBA" id="ARBA00023136"/>
    </source>
</evidence>
<dbReference type="PROSITE" id="PS00107">
    <property type="entry name" value="PROTEIN_KINASE_ATP"/>
    <property type="match status" value="1"/>
</dbReference>
<dbReference type="InterPro" id="IPR011009">
    <property type="entry name" value="Kinase-like_dom_sf"/>
</dbReference>
<dbReference type="InterPro" id="IPR008271">
    <property type="entry name" value="Ser/Thr_kinase_AS"/>
</dbReference>
<evidence type="ECO:0000256" key="4">
    <source>
        <dbReference type="ARBA" id="ARBA00022692"/>
    </source>
</evidence>
<evidence type="ECO:0000256" key="8">
    <source>
        <dbReference type="ARBA" id="ARBA00022840"/>
    </source>
</evidence>
<dbReference type="GO" id="GO:0004674">
    <property type="term" value="F:protein serine/threonine kinase activity"/>
    <property type="evidence" value="ECO:0007669"/>
    <property type="project" value="UniProtKB-KW"/>
</dbReference>
<dbReference type="PROSITE" id="PS00108">
    <property type="entry name" value="PROTEIN_KINASE_ST"/>
    <property type="match status" value="1"/>
</dbReference>
<evidence type="ECO:0000256" key="7">
    <source>
        <dbReference type="ARBA" id="ARBA00022777"/>
    </source>
</evidence>
<evidence type="ECO:0000313" key="17">
    <source>
        <dbReference type="Proteomes" id="UP000289340"/>
    </source>
</evidence>
<keyword evidence="3" id="KW-0808">Transferase</keyword>
<organism evidence="16 17">
    <name type="scientific">Glycine soja</name>
    <name type="common">Wild soybean</name>
    <dbReference type="NCBI Taxonomy" id="3848"/>
    <lineage>
        <taxon>Eukaryota</taxon>
        <taxon>Viridiplantae</taxon>
        <taxon>Streptophyta</taxon>
        <taxon>Embryophyta</taxon>
        <taxon>Tracheophyta</taxon>
        <taxon>Spermatophyta</taxon>
        <taxon>Magnoliopsida</taxon>
        <taxon>eudicotyledons</taxon>
        <taxon>Gunneridae</taxon>
        <taxon>Pentapetalae</taxon>
        <taxon>rosids</taxon>
        <taxon>fabids</taxon>
        <taxon>Fabales</taxon>
        <taxon>Fabaceae</taxon>
        <taxon>Papilionoideae</taxon>
        <taxon>50 kb inversion clade</taxon>
        <taxon>NPAAA clade</taxon>
        <taxon>indigoferoid/millettioid clade</taxon>
        <taxon>Phaseoleae</taxon>
        <taxon>Glycine</taxon>
        <taxon>Glycine subgen. Soja</taxon>
    </lineage>
</organism>
<dbReference type="Proteomes" id="UP000289340">
    <property type="component" value="Chromosome 9"/>
</dbReference>
<dbReference type="Gene3D" id="1.10.510.10">
    <property type="entry name" value="Transferase(Phosphotransferase) domain 1"/>
    <property type="match status" value="1"/>
</dbReference>
<keyword evidence="5" id="KW-0732">Signal</keyword>
<comment type="subcellular location">
    <subcellularLocation>
        <location evidence="1">Membrane</location>
        <topology evidence="1">Single-pass type I membrane protein</topology>
    </subcellularLocation>
</comment>
<keyword evidence="7" id="KW-0418">Kinase</keyword>
<dbReference type="SMART" id="SM00220">
    <property type="entry name" value="S_TKc"/>
    <property type="match status" value="1"/>
</dbReference>
<dbReference type="InterPro" id="IPR017441">
    <property type="entry name" value="Protein_kinase_ATP_BS"/>
</dbReference>
<comment type="similarity">
    <text evidence="13">Belongs to the protein kinase superfamily.</text>
</comment>
<keyword evidence="2 13" id="KW-0723">Serine/threonine-protein kinase</keyword>
<dbReference type="InterPro" id="IPR045874">
    <property type="entry name" value="LRK10/LRL21-25-like"/>
</dbReference>
<sequence length="436" mass="48995">MSTGTSSLPTTFSSDNSSSNGGVVLFMMVMVLGLILIGILIWCSVPKCINWFDGIQKSSSRQTPDTKFMTLAVDKFLNDMEREKLIRFTDQQLRIATDNYSSLLGSGGFGKVYRGSLSNGTMIAVKVLRESSDKRIDEQFMAEVGTLGKVHHFNLVHLHGFCFEANLRALVYEYMVNGALEKYLFHESMTLSFEKLHEIAVGTARGIAYLHEECQQRIIHYDIKPGNILLDRNFNPKVADFGLAKLCNREITHLTLTKSRGTPGYAAPELWMPNFPVTHKCDVYSFGMLLFEIIGRRRNLDVELVESQEWFPVWVWKRFEAGEFEELIIACGIEEKNGEIAERMVNVALLCVQYRPDLRPIMRDVVKMLEGSVEVPKPVIPFPHLIDLTSTTGPVQASQTNTDASIGYYSSAMTTKSVNVLGTPTTTKYEIKLASV</sequence>
<evidence type="ECO:0000256" key="12">
    <source>
        <dbReference type="PROSITE-ProRule" id="PRU10141"/>
    </source>
</evidence>
<keyword evidence="9 14" id="KW-1133">Transmembrane helix</keyword>
<evidence type="ECO:0000256" key="2">
    <source>
        <dbReference type="ARBA" id="ARBA00022527"/>
    </source>
</evidence>
<evidence type="ECO:0000259" key="15">
    <source>
        <dbReference type="PROSITE" id="PS50011"/>
    </source>
</evidence>
<dbReference type="PANTHER" id="PTHR27009">
    <property type="entry name" value="RUST RESISTANCE KINASE LR10-RELATED"/>
    <property type="match status" value="1"/>
</dbReference>
<accession>A0A445IXE2</accession>
<dbReference type="InterPro" id="IPR001245">
    <property type="entry name" value="Ser-Thr/Tyr_kinase_cat_dom"/>
</dbReference>
<comment type="caution">
    <text evidence="16">The sequence shown here is derived from an EMBL/GenBank/DDBJ whole genome shotgun (WGS) entry which is preliminary data.</text>
</comment>
<reference evidence="16 17" key="1">
    <citation type="submission" date="2018-09" db="EMBL/GenBank/DDBJ databases">
        <title>A high-quality reference genome of wild soybean provides a powerful tool to mine soybean genomes.</title>
        <authorList>
            <person name="Xie M."/>
            <person name="Chung C.Y.L."/>
            <person name="Li M.-W."/>
            <person name="Wong F.-L."/>
            <person name="Chan T.-F."/>
            <person name="Lam H.-M."/>
        </authorList>
    </citation>
    <scope>NUCLEOTIDE SEQUENCE [LARGE SCALE GENOMIC DNA]</scope>
    <source>
        <strain evidence="17">cv. W05</strain>
        <tissue evidence="16">Hypocotyl of etiolated seedlings</tissue>
    </source>
</reference>
<dbReference type="EMBL" id="QZWG01000009">
    <property type="protein sequence ID" value="RZB90758.1"/>
    <property type="molecule type" value="Genomic_DNA"/>
</dbReference>
<dbReference type="SUPFAM" id="SSF56112">
    <property type="entry name" value="Protein kinase-like (PK-like)"/>
    <property type="match status" value="1"/>
</dbReference>
<gene>
    <name evidence="16" type="ORF">D0Y65_023272</name>
</gene>
<dbReference type="FunFam" id="1.10.510.10:FF:000537">
    <property type="entry name" value="Putative receptor-like protein kinase"/>
    <property type="match status" value="1"/>
</dbReference>
<dbReference type="AlphaFoldDB" id="A0A445IXE2"/>
<evidence type="ECO:0000256" key="6">
    <source>
        <dbReference type="ARBA" id="ARBA00022741"/>
    </source>
</evidence>
<dbReference type="PROSITE" id="PS50011">
    <property type="entry name" value="PROTEIN_KINASE_DOM"/>
    <property type="match status" value="1"/>
</dbReference>
<evidence type="ECO:0000256" key="5">
    <source>
        <dbReference type="ARBA" id="ARBA00022729"/>
    </source>
</evidence>
<dbReference type="InterPro" id="IPR000719">
    <property type="entry name" value="Prot_kinase_dom"/>
</dbReference>
<feature type="domain" description="Protein kinase" evidence="15">
    <location>
        <begin position="98"/>
        <end position="380"/>
    </location>
</feature>
<keyword evidence="11" id="KW-0325">Glycoprotein</keyword>
<evidence type="ECO:0000256" key="3">
    <source>
        <dbReference type="ARBA" id="ARBA00022679"/>
    </source>
</evidence>
<keyword evidence="6 12" id="KW-0547">Nucleotide-binding</keyword>
<dbReference type="Gene3D" id="3.30.200.20">
    <property type="entry name" value="Phosphorylase Kinase, domain 1"/>
    <property type="match status" value="1"/>
</dbReference>
<feature type="binding site" evidence="12">
    <location>
        <position position="126"/>
    </location>
    <ligand>
        <name>ATP</name>
        <dbReference type="ChEBI" id="CHEBI:30616"/>
    </ligand>
</feature>
<evidence type="ECO:0000256" key="14">
    <source>
        <dbReference type="SAM" id="Phobius"/>
    </source>
</evidence>
<keyword evidence="10 14" id="KW-0472">Membrane</keyword>
<evidence type="ECO:0000256" key="1">
    <source>
        <dbReference type="ARBA" id="ARBA00004479"/>
    </source>
</evidence>
<dbReference type="FunFam" id="3.30.200.20:FF:000178">
    <property type="entry name" value="serine/threonine-protein kinase PBS1-like"/>
    <property type="match status" value="1"/>
</dbReference>
<feature type="transmembrane region" description="Helical" evidence="14">
    <location>
        <begin position="21"/>
        <end position="42"/>
    </location>
</feature>
<evidence type="ECO:0000313" key="16">
    <source>
        <dbReference type="EMBL" id="RZB90758.1"/>
    </source>
</evidence>
<dbReference type="Pfam" id="PF07714">
    <property type="entry name" value="PK_Tyr_Ser-Thr"/>
    <property type="match status" value="1"/>
</dbReference>
<keyword evidence="4 14" id="KW-0812">Transmembrane</keyword>
<evidence type="ECO:0000256" key="11">
    <source>
        <dbReference type="ARBA" id="ARBA00023180"/>
    </source>
</evidence>
<protein>
    <submittedName>
        <fullName evidence="16">Cadmium/zinc-transporting ATPase HMA2 isoform C</fullName>
    </submittedName>
</protein>
<dbReference type="GO" id="GO:0016020">
    <property type="term" value="C:membrane"/>
    <property type="evidence" value="ECO:0007669"/>
    <property type="project" value="UniProtKB-SubCell"/>
</dbReference>
<name>A0A445IXE2_GLYSO</name>
<dbReference type="Gramene" id="XM_028325118.1">
    <property type="protein sequence ID" value="XP_028180919.1"/>
    <property type="gene ID" value="LOC114367881"/>
</dbReference>
<evidence type="ECO:0000256" key="13">
    <source>
        <dbReference type="RuleBase" id="RU000304"/>
    </source>
</evidence>
<dbReference type="GO" id="GO:0005524">
    <property type="term" value="F:ATP binding"/>
    <property type="evidence" value="ECO:0007669"/>
    <property type="project" value="UniProtKB-UniRule"/>
</dbReference>
<evidence type="ECO:0000256" key="9">
    <source>
        <dbReference type="ARBA" id="ARBA00022989"/>
    </source>
</evidence>
<keyword evidence="8 12" id="KW-0067">ATP-binding</keyword>
<proteinExistence type="inferred from homology"/>
<keyword evidence="17" id="KW-1185">Reference proteome</keyword>